<dbReference type="EMBL" id="JAKMXF010000144">
    <property type="protein sequence ID" value="KAI6656327.1"/>
    <property type="molecule type" value="Genomic_DNA"/>
</dbReference>
<feature type="active site" description="For sulfotransferase activity" evidence="3">
    <location>
        <position position="40"/>
    </location>
</feature>
<evidence type="ECO:0000256" key="3">
    <source>
        <dbReference type="PIRSR" id="PIRSR637359-1"/>
    </source>
</evidence>
<dbReference type="AlphaFoldDB" id="A0AAV7K537"/>
<evidence type="ECO:0000256" key="2">
    <source>
        <dbReference type="ARBA" id="ARBA00023180"/>
    </source>
</evidence>
<dbReference type="Proteomes" id="UP001165289">
    <property type="component" value="Unassembled WGS sequence"/>
</dbReference>
<organism evidence="7 8">
    <name type="scientific">Oopsacas minuta</name>
    <dbReference type="NCBI Taxonomy" id="111878"/>
    <lineage>
        <taxon>Eukaryota</taxon>
        <taxon>Metazoa</taxon>
        <taxon>Porifera</taxon>
        <taxon>Hexactinellida</taxon>
        <taxon>Hexasterophora</taxon>
        <taxon>Lyssacinosida</taxon>
        <taxon>Leucopsacidae</taxon>
        <taxon>Oopsacas</taxon>
    </lineage>
</organism>
<gene>
    <name evidence="7" type="ORF">LOD99_1127</name>
</gene>
<protein>
    <recommendedName>
        <fullName evidence="6">Sulfotransferase domain-containing protein</fullName>
    </recommendedName>
</protein>
<feature type="domain" description="Sulfotransferase" evidence="6">
    <location>
        <begin position="30"/>
        <end position="249"/>
    </location>
</feature>
<dbReference type="InterPro" id="IPR027417">
    <property type="entry name" value="P-loop_NTPase"/>
</dbReference>
<name>A0AAV7K537_9METZ</name>
<keyword evidence="1" id="KW-0808">Transferase</keyword>
<dbReference type="Pfam" id="PF00685">
    <property type="entry name" value="Sulfotransfer_1"/>
    <property type="match status" value="1"/>
</dbReference>
<dbReference type="Gene3D" id="3.40.50.300">
    <property type="entry name" value="P-loop containing nucleotide triphosphate hydrolases"/>
    <property type="match status" value="1"/>
</dbReference>
<dbReference type="PANTHER" id="PTHR10605">
    <property type="entry name" value="HEPARAN SULFATE SULFOTRANSFERASE"/>
    <property type="match status" value="1"/>
</dbReference>
<evidence type="ECO:0000313" key="8">
    <source>
        <dbReference type="Proteomes" id="UP001165289"/>
    </source>
</evidence>
<comment type="caution">
    <text evidence="7">The sequence shown here is derived from an EMBL/GenBank/DDBJ whole genome shotgun (WGS) entry which is preliminary data.</text>
</comment>
<keyword evidence="5" id="KW-1015">Disulfide bond</keyword>
<feature type="binding site" evidence="4">
    <location>
        <begin position="237"/>
        <end position="241"/>
    </location>
    <ligand>
        <name>3'-phosphoadenylyl sulfate</name>
        <dbReference type="ChEBI" id="CHEBI:58339"/>
    </ligand>
</feature>
<keyword evidence="2" id="KW-0325">Glycoprotein</keyword>
<feature type="disulfide bond" evidence="5">
    <location>
        <begin position="224"/>
        <end position="232"/>
    </location>
</feature>
<feature type="binding site" evidence="4">
    <location>
        <position position="121"/>
    </location>
    <ligand>
        <name>3'-phosphoadenylyl sulfate</name>
        <dbReference type="ChEBI" id="CHEBI:58339"/>
    </ligand>
</feature>
<evidence type="ECO:0000259" key="6">
    <source>
        <dbReference type="Pfam" id="PF00685"/>
    </source>
</evidence>
<reference evidence="7 8" key="1">
    <citation type="journal article" date="2023" name="BMC Biol.">
        <title>The compact genome of the sponge Oopsacas minuta (Hexactinellida) is lacking key metazoan core genes.</title>
        <authorList>
            <person name="Santini S."/>
            <person name="Schenkelaars Q."/>
            <person name="Jourda C."/>
            <person name="Duchesne M."/>
            <person name="Belahbib H."/>
            <person name="Rocher C."/>
            <person name="Selva M."/>
            <person name="Riesgo A."/>
            <person name="Vervoort M."/>
            <person name="Leys S.P."/>
            <person name="Kodjabachian L."/>
            <person name="Le Bivic A."/>
            <person name="Borchiellini C."/>
            <person name="Claverie J.M."/>
            <person name="Renard E."/>
        </authorList>
    </citation>
    <scope>NUCLEOTIDE SEQUENCE [LARGE SCALE GENOMIC DNA]</scope>
    <source>
        <strain evidence="7">SPO-2</strain>
    </source>
</reference>
<dbReference type="InterPro" id="IPR037359">
    <property type="entry name" value="NST/OST"/>
</dbReference>
<evidence type="ECO:0000313" key="7">
    <source>
        <dbReference type="EMBL" id="KAI6656327.1"/>
    </source>
</evidence>
<proteinExistence type="predicted"/>
<keyword evidence="8" id="KW-1185">Reference proteome</keyword>
<evidence type="ECO:0000256" key="4">
    <source>
        <dbReference type="PIRSR" id="PIRSR637359-2"/>
    </source>
</evidence>
<dbReference type="InterPro" id="IPR000863">
    <property type="entry name" value="Sulfotransferase_dom"/>
</dbReference>
<dbReference type="SUPFAM" id="SSF52540">
    <property type="entry name" value="P-loop containing nucleoside triphosphate hydrolases"/>
    <property type="match status" value="1"/>
</dbReference>
<dbReference type="PANTHER" id="PTHR10605:SF65">
    <property type="entry name" value="GH20068P"/>
    <property type="match status" value="1"/>
</dbReference>
<accession>A0AAV7K537</accession>
<feature type="binding site" evidence="4">
    <location>
        <position position="129"/>
    </location>
    <ligand>
        <name>3'-phosphoadenylyl sulfate</name>
        <dbReference type="ChEBI" id="CHEBI:58339"/>
    </ligand>
</feature>
<dbReference type="GO" id="GO:0008467">
    <property type="term" value="F:[heparan sulfate]-glucosamine 3-sulfotransferase activity"/>
    <property type="evidence" value="ECO:0007669"/>
    <property type="project" value="TreeGrafter"/>
</dbReference>
<sequence length="282" mass="32367">MATIFLAFLTFHNSPSPLQLPLVTSWPRRPPDVVIIGVKKGGTRALLEMLKLHPRVVSPQGEVHFYDKYFERGTDWYLSRMPSASPDLLIIEKTPSYFVTPDAPLRMIGVNPDTRVVLVVRDPVTRLVSDFVQLSKGEGDFETFVLSPDGEVSIDSRPVWTGLYASHLLKWTDVFPSKQMHVVNGDRLALDPVAEIVPLQQFLELKPLINEDTFYFNSTKGFFCWHSKYDKCLGEGKGRPHPEVRNETLVKLKEYYSEPNRAFFRILTSLDIYKSHTFNWSY</sequence>
<evidence type="ECO:0000256" key="5">
    <source>
        <dbReference type="PIRSR" id="PIRSR637359-3"/>
    </source>
</evidence>
<evidence type="ECO:0000256" key="1">
    <source>
        <dbReference type="ARBA" id="ARBA00022679"/>
    </source>
</evidence>
<feature type="binding site" evidence="4">
    <location>
        <begin position="40"/>
        <end position="44"/>
    </location>
    <ligand>
        <name>3'-phosphoadenylyl sulfate</name>
        <dbReference type="ChEBI" id="CHEBI:58339"/>
    </ligand>
</feature>